<comment type="caution">
    <text evidence="4">The sequence shown here is derived from an EMBL/GenBank/DDBJ whole genome shotgun (WGS) entry which is preliminary data.</text>
</comment>
<dbReference type="Pfam" id="PF05130">
    <property type="entry name" value="FlgN"/>
    <property type="match status" value="1"/>
</dbReference>
<dbReference type="RefSeq" id="WP_284349848.1">
    <property type="nucleotide sequence ID" value="NZ_BRXS01000003.1"/>
</dbReference>
<evidence type="ECO:0000256" key="3">
    <source>
        <dbReference type="ARBA" id="ARBA00022795"/>
    </source>
</evidence>
<name>A0AA37VAF6_9BACT</name>
<sequence>MAPFPTPHVTLPAAPRPAAAAYGPGMPLLRVAESAHAGVAAARAPRPASPGGPHAPATLDALLDSLKSERKLLEDLAATMRRQRAAVGGDDLQTVDDTVFATHRILATLGQARLRRRQLSRLLAGVDEFPMRELEEVVGPQMTDALRDARDELQTSALALSREVDMNRRILRDALTHGETHARALAGVSEESPAGANVRYATDGLARPAVTGGGRLVNRTA</sequence>
<dbReference type="Proteomes" id="UP001161325">
    <property type="component" value="Unassembled WGS sequence"/>
</dbReference>
<accession>A0AA37VAF6</accession>
<dbReference type="EMBL" id="BRXS01000003">
    <property type="protein sequence ID" value="GLC25393.1"/>
    <property type="molecule type" value="Genomic_DNA"/>
</dbReference>
<reference evidence="4" key="1">
    <citation type="submission" date="2022-08" db="EMBL/GenBank/DDBJ databases">
        <title>Draft genome sequencing of Roseisolibacter agri AW1220.</title>
        <authorList>
            <person name="Tobiishi Y."/>
            <person name="Tonouchi A."/>
        </authorList>
    </citation>
    <scope>NUCLEOTIDE SEQUENCE</scope>
    <source>
        <strain evidence="4">AW1220</strain>
    </source>
</reference>
<gene>
    <name evidence="4" type="ORF">rosag_19060</name>
</gene>
<keyword evidence="3" id="KW-1005">Bacterial flagellum biogenesis</keyword>
<comment type="similarity">
    <text evidence="2">Belongs to the FlgN family.</text>
</comment>
<keyword evidence="5" id="KW-1185">Reference proteome</keyword>
<evidence type="ECO:0000313" key="4">
    <source>
        <dbReference type="EMBL" id="GLC25393.1"/>
    </source>
</evidence>
<dbReference type="InterPro" id="IPR036679">
    <property type="entry name" value="FlgN-like_sf"/>
</dbReference>
<dbReference type="Gene3D" id="1.20.58.300">
    <property type="entry name" value="FlgN-like"/>
    <property type="match status" value="1"/>
</dbReference>
<proteinExistence type="inferred from homology"/>
<dbReference type="InterPro" id="IPR007809">
    <property type="entry name" value="FlgN-like"/>
</dbReference>
<dbReference type="AlphaFoldDB" id="A0AA37VAF6"/>
<organism evidence="4 5">
    <name type="scientific">Roseisolibacter agri</name>
    <dbReference type="NCBI Taxonomy" id="2014610"/>
    <lineage>
        <taxon>Bacteria</taxon>
        <taxon>Pseudomonadati</taxon>
        <taxon>Gemmatimonadota</taxon>
        <taxon>Gemmatimonadia</taxon>
        <taxon>Gemmatimonadales</taxon>
        <taxon>Gemmatimonadaceae</taxon>
        <taxon>Roseisolibacter</taxon>
    </lineage>
</organism>
<evidence type="ECO:0008006" key="6">
    <source>
        <dbReference type="Google" id="ProtNLM"/>
    </source>
</evidence>
<dbReference type="SUPFAM" id="SSF140566">
    <property type="entry name" value="FlgN-like"/>
    <property type="match status" value="1"/>
</dbReference>
<evidence type="ECO:0000313" key="5">
    <source>
        <dbReference type="Proteomes" id="UP001161325"/>
    </source>
</evidence>
<evidence type="ECO:0000256" key="2">
    <source>
        <dbReference type="ARBA" id="ARBA00007703"/>
    </source>
</evidence>
<dbReference type="GO" id="GO:0044780">
    <property type="term" value="P:bacterial-type flagellum assembly"/>
    <property type="evidence" value="ECO:0007669"/>
    <property type="project" value="InterPro"/>
</dbReference>
<comment type="function">
    <text evidence="1">Required for the efficient initiation of filament assembly.</text>
</comment>
<protein>
    <recommendedName>
        <fullName evidence="6">FlgN protein</fullName>
    </recommendedName>
</protein>
<evidence type="ECO:0000256" key="1">
    <source>
        <dbReference type="ARBA" id="ARBA00002397"/>
    </source>
</evidence>